<reference evidence="2 3" key="1">
    <citation type="submission" date="2017-09" db="EMBL/GenBank/DDBJ databases">
        <title>Evaluation of Pacific Biosciences Sequencing Technology to Finishing C. thermocellum Genome Sequences.</title>
        <authorList>
            <person name="Brown S."/>
        </authorList>
    </citation>
    <scope>NUCLEOTIDE SEQUENCE [LARGE SCALE GENOMIC DNA]</scope>
    <source>
        <strain evidence="2 3">AD2</strain>
    </source>
</reference>
<evidence type="ECO:0000313" key="2">
    <source>
        <dbReference type="EMBL" id="PFH03565.1"/>
    </source>
</evidence>
<dbReference type="InterPro" id="IPR013024">
    <property type="entry name" value="GGCT-like"/>
</dbReference>
<evidence type="ECO:0000313" key="3">
    <source>
        <dbReference type="Proteomes" id="UP000223596"/>
    </source>
</evidence>
<feature type="domain" description="Gamma-glutamylcyclotransferase AIG2-like" evidence="1">
    <location>
        <begin position="18"/>
        <end position="140"/>
    </location>
</feature>
<sequence length="152" mass="17517">MTTCNNELINCKIYTNKVFVYGTLMKDFCNYKRYLEGRISRITPGKTYGLLYHLPEGYPGLLPGSGIIEGEIVEPVDKKLLKSLDRLEGYNKGSSNNLYVRELRNILTEDGEEVPCWIYIYADEKYAKENGILVPDGNWRNFMKRKIDMSGL</sequence>
<evidence type="ECO:0000259" key="1">
    <source>
        <dbReference type="Pfam" id="PF06094"/>
    </source>
</evidence>
<dbReference type="AlphaFoldDB" id="A0AB36TL73"/>
<dbReference type="Pfam" id="PF06094">
    <property type="entry name" value="GGACT"/>
    <property type="match status" value="1"/>
</dbReference>
<dbReference type="InterPro" id="IPR009288">
    <property type="entry name" value="AIG2-like_dom"/>
</dbReference>
<comment type="caution">
    <text evidence="2">The sequence shown here is derived from an EMBL/GenBank/DDBJ whole genome shotgun (WGS) entry which is preliminary data.</text>
</comment>
<dbReference type="RefSeq" id="WP_003517756.1">
    <property type="nucleotide sequence ID" value="NZ_CP013828.1"/>
</dbReference>
<proteinExistence type="predicted"/>
<gene>
    <name evidence="2" type="ORF">M972_112376</name>
</gene>
<dbReference type="SUPFAM" id="SSF110857">
    <property type="entry name" value="Gamma-glutamyl cyclotransferase-like"/>
    <property type="match status" value="1"/>
</dbReference>
<dbReference type="CDD" id="cd06661">
    <property type="entry name" value="GGCT_like"/>
    <property type="match status" value="1"/>
</dbReference>
<protein>
    <submittedName>
        <fullName evidence="2">Gamma-glutamylcyclotransferase (GGCT)/AIG2-like uncharacterized protein YtfP</fullName>
    </submittedName>
</protein>
<dbReference type="Gene3D" id="3.10.490.10">
    <property type="entry name" value="Gamma-glutamyl cyclotransferase-like"/>
    <property type="match status" value="1"/>
</dbReference>
<dbReference type="Proteomes" id="UP000223596">
    <property type="component" value="Unassembled WGS sequence"/>
</dbReference>
<organism evidence="2 3">
    <name type="scientific">Acetivibrio thermocellus AD2</name>
    <dbReference type="NCBI Taxonomy" id="1138384"/>
    <lineage>
        <taxon>Bacteria</taxon>
        <taxon>Bacillati</taxon>
        <taxon>Bacillota</taxon>
        <taxon>Clostridia</taxon>
        <taxon>Eubacteriales</taxon>
        <taxon>Oscillospiraceae</taxon>
        <taxon>Acetivibrio</taxon>
    </lineage>
</organism>
<name>A0AB36TL73_ACETH</name>
<dbReference type="EMBL" id="PDBW01000001">
    <property type="protein sequence ID" value="PFH03565.1"/>
    <property type="molecule type" value="Genomic_DNA"/>
</dbReference>
<dbReference type="InterPro" id="IPR036568">
    <property type="entry name" value="GGCT-like_sf"/>
</dbReference>
<accession>A0AB36TL73</accession>